<accession>A0ACB8BNL4</accession>
<reference evidence="1" key="1">
    <citation type="journal article" date="2021" name="New Phytol.">
        <title>Evolutionary innovations through gain and loss of genes in the ectomycorrhizal Boletales.</title>
        <authorList>
            <person name="Wu G."/>
            <person name="Miyauchi S."/>
            <person name="Morin E."/>
            <person name="Kuo A."/>
            <person name="Drula E."/>
            <person name="Varga T."/>
            <person name="Kohler A."/>
            <person name="Feng B."/>
            <person name="Cao Y."/>
            <person name="Lipzen A."/>
            <person name="Daum C."/>
            <person name="Hundley H."/>
            <person name="Pangilinan J."/>
            <person name="Johnson J."/>
            <person name="Barry K."/>
            <person name="LaButti K."/>
            <person name="Ng V."/>
            <person name="Ahrendt S."/>
            <person name="Min B."/>
            <person name="Choi I.G."/>
            <person name="Park H."/>
            <person name="Plett J.M."/>
            <person name="Magnuson J."/>
            <person name="Spatafora J.W."/>
            <person name="Nagy L.G."/>
            <person name="Henrissat B."/>
            <person name="Grigoriev I.V."/>
            <person name="Yang Z.L."/>
            <person name="Xu J."/>
            <person name="Martin F.M."/>
        </authorList>
    </citation>
    <scope>NUCLEOTIDE SEQUENCE</scope>
    <source>
        <strain evidence="1">KUC20120723A-06</strain>
    </source>
</reference>
<proteinExistence type="predicted"/>
<comment type="caution">
    <text evidence="1">The sequence shown here is derived from an EMBL/GenBank/DDBJ whole genome shotgun (WGS) entry which is preliminary data.</text>
</comment>
<evidence type="ECO:0000313" key="2">
    <source>
        <dbReference type="Proteomes" id="UP000790709"/>
    </source>
</evidence>
<dbReference type="EMBL" id="MU266388">
    <property type="protein sequence ID" value="KAH7926153.1"/>
    <property type="molecule type" value="Genomic_DNA"/>
</dbReference>
<dbReference type="Proteomes" id="UP000790709">
    <property type="component" value="Unassembled WGS sequence"/>
</dbReference>
<sequence>MGATKSQKAAKYTYAERVLGAYSQAQKEHRRQIVHMATLRAQVRKIAQTKKDKLGPQWSSWVTKAVHKLEEQGLLQHEDSSGYVSMTPEGRKVLSIARKRLHAAPGGAASPLQEDAVWKSVAEQFSPHGQKRKIGSRLRPLADRGDASDAEEDQSASVRGSPRKRPRRSIAVSFTSPQKSPQKPVSKMTKAELKAELKALQQATLQTSRTSGISQIEAQRLRRDLADREKQLQTATHELNSTRRSIPAVDDQEMMTEPDDEFQRPASPVYSDRLTPLPESPLPVDMLPSQPSFGVTRTQSGSVIPHVSQRPTPAPSSPGVDNGHYGDEDDVFTEDRDGRRAGDVNAGSPRQVATPESSPDRSPARKSRDLEQEVQVYKTRLENANRESQETENALQEKITALESKVSEQASHITGLQEEIQSLENVVSEHQLTIQQLTIKNTTLTGSLANQDALVTELQELVASRKDELDTVAQDKLDLAMRLSSVEQDARQAEEAKERLRGDLESAHVDKERLSSSLDESRTHMAAERAGFETQKLEFETLLTELRGGLNMSQEQTAELEKKTAGLEHELDAARVRVMELEESSATLAADLAHSKETAERLTAKLDDAQALQSGTEVMLGEARGTIQDMRQRIDGMVVQTAQLETELQQTISQAHSHRTGLEDEIAELRSGNLSLKRRADGLSHDLDAARLGMTDLQASVDAMKTQHEEDERISAENASFAQAALQAAQLAAGQLRAELEDCRAELRTENITAMGLRTDLADVHQRLGEMEEEMISLKAAKRADEGTIEALKLGYQGLRQAQMDALAKMEGQIASAQSSPIPTRVRGRVPAAGPA</sequence>
<evidence type="ECO:0000313" key="1">
    <source>
        <dbReference type="EMBL" id="KAH7926153.1"/>
    </source>
</evidence>
<gene>
    <name evidence="1" type="ORF">BV22DRAFT_1194612</name>
</gene>
<protein>
    <submittedName>
        <fullName evidence="1">Uncharacterized protein</fullName>
    </submittedName>
</protein>
<name>A0ACB8BNL4_9AGAM</name>
<organism evidence="1 2">
    <name type="scientific">Leucogyrophana mollusca</name>
    <dbReference type="NCBI Taxonomy" id="85980"/>
    <lineage>
        <taxon>Eukaryota</taxon>
        <taxon>Fungi</taxon>
        <taxon>Dikarya</taxon>
        <taxon>Basidiomycota</taxon>
        <taxon>Agaricomycotina</taxon>
        <taxon>Agaricomycetes</taxon>
        <taxon>Agaricomycetidae</taxon>
        <taxon>Boletales</taxon>
        <taxon>Boletales incertae sedis</taxon>
        <taxon>Leucogyrophana</taxon>
    </lineage>
</organism>
<keyword evidence="2" id="KW-1185">Reference proteome</keyword>